<dbReference type="PANTHER" id="PTHR43821">
    <property type="entry name" value="NAD(P)H NITROREDUCTASE YDJA-RELATED"/>
    <property type="match status" value="1"/>
</dbReference>
<evidence type="ECO:0000256" key="5">
    <source>
        <dbReference type="ARBA" id="ARBA00022857"/>
    </source>
</evidence>
<dbReference type="EMBL" id="CAKLBY020000222">
    <property type="protein sequence ID" value="CAK7935830.1"/>
    <property type="molecule type" value="Genomic_DNA"/>
</dbReference>
<sequence length="233" mass="26133">MATWMTLAVASSATSVGLALYVLHLRASLREAATRNDTLWTAEDLVAARRSIFPMDYDHDRRVPRAVLDKMLEGANWAPTHGRTEPWRFVVFASLPKRQELGEFLASVYRTTVPSQKVLDSKYRKLVNNCTTSSYVVAICLKRQKSRKIPEWEELCAVACAVQNMHLVATAHGVGAYWSSGAISTESQEMKEYLQLSEADKCLGLFYVGAPNPRAVIAKGVRKPIEEKVSWRE</sequence>
<dbReference type="CDD" id="cd02135">
    <property type="entry name" value="YdjA-like"/>
    <property type="match status" value="1"/>
</dbReference>
<evidence type="ECO:0000256" key="7">
    <source>
        <dbReference type="ARBA" id="ARBA00023027"/>
    </source>
</evidence>
<evidence type="ECO:0000313" key="9">
    <source>
        <dbReference type="EMBL" id="CAK7932745.1"/>
    </source>
</evidence>
<accession>A0AAV1UMU3</accession>
<keyword evidence="6" id="KW-0560">Oxidoreductase</keyword>
<name>A0AAV1UMU3_9STRA</name>
<evidence type="ECO:0000256" key="4">
    <source>
        <dbReference type="ARBA" id="ARBA00022643"/>
    </source>
</evidence>
<keyword evidence="3" id="KW-0285">Flavoprotein</keyword>
<proteinExistence type="inferred from homology"/>
<dbReference type="AlphaFoldDB" id="A0AAV1UMU3"/>
<dbReference type="Gene3D" id="3.40.109.10">
    <property type="entry name" value="NADH Oxidase"/>
    <property type="match status" value="1"/>
</dbReference>
<dbReference type="InterPro" id="IPR026021">
    <property type="entry name" value="YdjA-like"/>
</dbReference>
<dbReference type="EMBL" id="CAKLBY020000192">
    <property type="protein sequence ID" value="CAK7932745.1"/>
    <property type="molecule type" value="Genomic_DNA"/>
</dbReference>
<evidence type="ECO:0000313" key="10">
    <source>
        <dbReference type="EMBL" id="CAK7935830.1"/>
    </source>
</evidence>
<keyword evidence="7" id="KW-0520">NAD</keyword>
<evidence type="ECO:0000256" key="1">
    <source>
        <dbReference type="ARBA" id="ARBA00001917"/>
    </source>
</evidence>
<dbReference type="InterPro" id="IPR000415">
    <property type="entry name" value="Nitroreductase-like"/>
</dbReference>
<protein>
    <recommendedName>
        <fullName evidence="8">Nitroreductase domain-containing protein</fullName>
    </recommendedName>
</protein>
<keyword evidence="5" id="KW-0521">NADP</keyword>
<evidence type="ECO:0000313" key="11">
    <source>
        <dbReference type="Proteomes" id="UP001162060"/>
    </source>
</evidence>
<dbReference type="Pfam" id="PF00881">
    <property type="entry name" value="Nitroreductase"/>
    <property type="match status" value="1"/>
</dbReference>
<dbReference type="Proteomes" id="UP001162060">
    <property type="component" value="Unassembled WGS sequence"/>
</dbReference>
<gene>
    <name evidence="9" type="ORF">PM001_LOCUS17895</name>
    <name evidence="10" type="ORF">PM001_LOCUS20980</name>
</gene>
<dbReference type="InterPro" id="IPR029479">
    <property type="entry name" value="Nitroreductase"/>
</dbReference>
<dbReference type="GO" id="GO:0016491">
    <property type="term" value="F:oxidoreductase activity"/>
    <property type="evidence" value="ECO:0007669"/>
    <property type="project" value="UniProtKB-KW"/>
</dbReference>
<organism evidence="10 11">
    <name type="scientific">Peronospora matthiolae</name>
    <dbReference type="NCBI Taxonomy" id="2874970"/>
    <lineage>
        <taxon>Eukaryota</taxon>
        <taxon>Sar</taxon>
        <taxon>Stramenopiles</taxon>
        <taxon>Oomycota</taxon>
        <taxon>Peronosporomycetes</taxon>
        <taxon>Peronosporales</taxon>
        <taxon>Peronosporaceae</taxon>
        <taxon>Peronospora</taxon>
    </lineage>
</organism>
<feature type="domain" description="Nitroreductase" evidence="8">
    <location>
        <begin position="47"/>
        <end position="209"/>
    </location>
</feature>
<comment type="caution">
    <text evidence="10">The sequence shown here is derived from an EMBL/GenBank/DDBJ whole genome shotgun (WGS) entry which is preliminary data.</text>
</comment>
<comment type="similarity">
    <text evidence="2">Belongs to the nitroreductase family.</text>
</comment>
<evidence type="ECO:0000256" key="2">
    <source>
        <dbReference type="ARBA" id="ARBA00007118"/>
    </source>
</evidence>
<keyword evidence="4" id="KW-0288">FMN</keyword>
<evidence type="ECO:0000256" key="3">
    <source>
        <dbReference type="ARBA" id="ARBA00022630"/>
    </source>
</evidence>
<dbReference type="PANTHER" id="PTHR43821:SF1">
    <property type="entry name" value="NAD(P)H NITROREDUCTASE YDJA-RELATED"/>
    <property type="match status" value="1"/>
</dbReference>
<evidence type="ECO:0000259" key="8">
    <source>
        <dbReference type="Pfam" id="PF00881"/>
    </source>
</evidence>
<dbReference type="SUPFAM" id="SSF55469">
    <property type="entry name" value="FMN-dependent nitroreductase-like"/>
    <property type="match status" value="1"/>
</dbReference>
<comment type="cofactor">
    <cofactor evidence="1">
        <name>FMN</name>
        <dbReference type="ChEBI" id="CHEBI:58210"/>
    </cofactor>
</comment>
<dbReference type="InterPro" id="IPR052530">
    <property type="entry name" value="NAD(P)H_nitroreductase"/>
</dbReference>
<evidence type="ECO:0000256" key="6">
    <source>
        <dbReference type="ARBA" id="ARBA00023002"/>
    </source>
</evidence>
<reference evidence="10" key="1">
    <citation type="submission" date="2024-01" db="EMBL/GenBank/DDBJ databases">
        <authorList>
            <person name="Webb A."/>
        </authorList>
    </citation>
    <scope>NUCLEOTIDE SEQUENCE</scope>
    <source>
        <strain evidence="10">Pm1</strain>
    </source>
</reference>